<dbReference type="Proteomes" id="UP001338125">
    <property type="component" value="Unassembled WGS sequence"/>
</dbReference>
<comment type="caution">
    <text evidence="2">The sequence shown here is derived from an EMBL/GenBank/DDBJ whole genome shotgun (WGS) entry which is preliminary data.</text>
</comment>
<accession>A0ABR0S855</accession>
<dbReference type="PANTHER" id="PTHR31896:SF64">
    <property type="entry name" value="TRICHOTHECENE 3-O-ACETYLTRANSFERASE"/>
    <property type="match status" value="1"/>
</dbReference>
<evidence type="ECO:0000313" key="3">
    <source>
        <dbReference type="Proteomes" id="UP001338125"/>
    </source>
</evidence>
<dbReference type="InterPro" id="IPR023213">
    <property type="entry name" value="CAT-like_dom_sf"/>
</dbReference>
<sequence length="448" mass="49216">MNPESKLSPIDWLMPRSYISQILCFESTSLRIPEALKDGLAGLVKDVPYLLCGVIDADAPQGSVGLSEPYQTLDDLFSQRNLSAEVDYTELKSNNFPPLAFNELNIFPEDLASEDGHSQPVFRAVLSLVRGGFLLHVSVHHSTTDIVGFGALLKIWASHCNTGSSTPLGFSISWLDRDAICKAPAKHASIDMPLLLNATKQTGDLQSQNSMDSSEMETSIFRFFAGSLQGLKTEVTKQLPVEIPWVSTGDILTALLWSAIVFAESEREIDFLAVTEPPQGTKLCQIRIPVNFRNRYAPPLPHEYLGAAFCVTLATAEEADLLSISARNRETLVPALARVAAAIREAINRVNKDEVDGMIEYLASQKDLKGIKLGPANAGMSMVSWADEGIHDLYWGSDIGRCEAVRLPKLKSRRYPIVLPRLPTGDLEVLISHQEKIMNRLKGVLSMG</sequence>
<dbReference type="Gene3D" id="3.30.559.10">
    <property type="entry name" value="Chloramphenicol acetyltransferase-like domain"/>
    <property type="match status" value="2"/>
</dbReference>
<dbReference type="InterPro" id="IPR051283">
    <property type="entry name" value="Sec_Metabolite_Acyltrans"/>
</dbReference>
<evidence type="ECO:0000256" key="1">
    <source>
        <dbReference type="ARBA" id="ARBA00022679"/>
    </source>
</evidence>
<keyword evidence="3" id="KW-1185">Reference proteome</keyword>
<reference evidence="2 3" key="1">
    <citation type="submission" date="2024-01" db="EMBL/GenBank/DDBJ databases">
        <title>Complete genome of Cladobotryum mycophilum ATHUM6906.</title>
        <authorList>
            <person name="Christinaki A.C."/>
            <person name="Myridakis A.I."/>
            <person name="Kouvelis V.N."/>
        </authorList>
    </citation>
    <scope>NUCLEOTIDE SEQUENCE [LARGE SCALE GENOMIC DNA]</scope>
    <source>
        <strain evidence="2 3">ATHUM6906</strain>
    </source>
</reference>
<name>A0ABR0S855_9HYPO</name>
<evidence type="ECO:0000313" key="2">
    <source>
        <dbReference type="EMBL" id="KAK5987991.1"/>
    </source>
</evidence>
<dbReference type="PANTHER" id="PTHR31896">
    <property type="entry name" value="FAMILY REGULATORY PROTEIN, PUTATIVE (AFU_ORTHOLOGUE AFUA_3G14730)-RELATED"/>
    <property type="match status" value="1"/>
</dbReference>
<keyword evidence="1" id="KW-0808">Transferase</keyword>
<protein>
    <submittedName>
        <fullName evidence="2">O-acetyltransferase PC-16-like protein</fullName>
    </submittedName>
</protein>
<gene>
    <name evidence="2" type="ORF">PT974_12127</name>
</gene>
<organism evidence="2 3">
    <name type="scientific">Cladobotryum mycophilum</name>
    <dbReference type="NCBI Taxonomy" id="491253"/>
    <lineage>
        <taxon>Eukaryota</taxon>
        <taxon>Fungi</taxon>
        <taxon>Dikarya</taxon>
        <taxon>Ascomycota</taxon>
        <taxon>Pezizomycotina</taxon>
        <taxon>Sordariomycetes</taxon>
        <taxon>Hypocreomycetidae</taxon>
        <taxon>Hypocreales</taxon>
        <taxon>Hypocreaceae</taxon>
        <taxon>Cladobotryum</taxon>
    </lineage>
</organism>
<dbReference type="EMBL" id="JAVFKD010000016">
    <property type="protein sequence ID" value="KAK5987991.1"/>
    <property type="molecule type" value="Genomic_DNA"/>
</dbReference>
<proteinExistence type="predicted"/>
<dbReference type="Pfam" id="PF02458">
    <property type="entry name" value="Transferase"/>
    <property type="match status" value="1"/>
</dbReference>